<proteinExistence type="predicted"/>
<evidence type="ECO:0000313" key="2">
    <source>
        <dbReference type="EMBL" id="QRQ99491.1"/>
    </source>
</evidence>
<evidence type="ECO:0000313" key="3">
    <source>
        <dbReference type="Proteomes" id="UP000612680"/>
    </source>
</evidence>
<feature type="domain" description="Reverse transcriptase" evidence="1">
    <location>
        <begin position="96"/>
        <end position="329"/>
    </location>
</feature>
<organism evidence="2 3">
    <name type="scientific">Dyadobacter sandarakinus</name>
    <dbReference type="NCBI Taxonomy" id="2747268"/>
    <lineage>
        <taxon>Bacteria</taxon>
        <taxon>Pseudomonadati</taxon>
        <taxon>Bacteroidota</taxon>
        <taxon>Cytophagia</taxon>
        <taxon>Cytophagales</taxon>
        <taxon>Spirosomataceae</taxon>
        <taxon>Dyadobacter</taxon>
    </lineage>
</organism>
<dbReference type="PROSITE" id="PS50878">
    <property type="entry name" value="RT_POL"/>
    <property type="match status" value="1"/>
</dbReference>
<evidence type="ECO:0000259" key="1">
    <source>
        <dbReference type="PROSITE" id="PS50878"/>
    </source>
</evidence>
<dbReference type="GO" id="GO:0003964">
    <property type="term" value="F:RNA-directed DNA polymerase activity"/>
    <property type="evidence" value="ECO:0007669"/>
    <property type="project" value="UniProtKB-KW"/>
</dbReference>
<keyword evidence="3" id="KW-1185">Reference proteome</keyword>
<dbReference type="InterPro" id="IPR000477">
    <property type="entry name" value="RT_dom"/>
</dbReference>
<keyword evidence="2" id="KW-0808">Transferase</keyword>
<dbReference type="Proteomes" id="UP000612680">
    <property type="component" value="Chromosome"/>
</dbReference>
<dbReference type="CDD" id="cd01646">
    <property type="entry name" value="RT_Bac_retron_I"/>
    <property type="match status" value="1"/>
</dbReference>
<name>A0ABX7I0F4_9BACT</name>
<dbReference type="Pfam" id="PF00078">
    <property type="entry name" value="RVT_1"/>
    <property type="match status" value="1"/>
</dbReference>
<dbReference type="RefSeq" id="WP_204660254.1">
    <property type="nucleotide sequence ID" value="NZ_CP056775.1"/>
</dbReference>
<keyword evidence="2" id="KW-0548">Nucleotidyltransferase</keyword>
<sequence length="610" mass="69896">MTLFDIINRGFFPKELPPPFTTDILAKHVTTILSKWSLEFKNNTTISSLGAVVPPFPGESKKKLEQRKKLYRDTFISKYSSSKGCTFSISKGKLSRRFLQIPNPKHFILLSDKIVSRWGDFEKVFALSHYSESYPIAETSSKKRSVSTYSKSVSDFHNRLLSTSIEKKIEVKVDISKFYPTIYTHTIAWALLGKEKAKSYFNQKSDLDSLIAAGDLDAALYKNAEDIDNALRSCQERQSIGIPIGPDTSHVIAEAVACRIDSMLQAKFGGLGLKACRYYDDYYLYVSTKDEADTVLKGLQLILSDFQLEINESKIKIREFPFSFEDEFTTTLFLFDFKKTNQANSLKHYFSVIWGFAEKNPKRTDWIFKYSLRIFEFGTVKISKETWRLFENLLLKTVQIDPSILDIVTRILLTYTSYVDYKSKDKWRSLINIIIKEHSQVNHNFEVSWALWLAKSFNLEIEESCANLVINTKDCIANLILLDLLNTTSLVQGNANINQLEIELKDDVLFSSNWLLAYEAVKKGWLVPADSNLLNSNLFFKIIQDLDVEFYDSKKQLIPYNFVEKVDEITSLPTSYDGNVNVSDATSKPSEVKKKAIFKFIETIPSGLDF</sequence>
<reference evidence="2 3" key="1">
    <citation type="submission" date="2020-06" db="EMBL/GenBank/DDBJ databases">
        <title>Dyadobacter sandarakinus sp. nov., isolated from the soil of the Arctic Yellow River Station.</title>
        <authorList>
            <person name="Zhang Y."/>
            <person name="Peng F."/>
        </authorList>
    </citation>
    <scope>NUCLEOTIDE SEQUENCE [LARGE SCALE GENOMIC DNA]</scope>
    <source>
        <strain evidence="2 3">Q3-56</strain>
    </source>
</reference>
<gene>
    <name evidence="2" type="ORF">HWI92_00470</name>
</gene>
<dbReference type="EMBL" id="CP056775">
    <property type="protein sequence ID" value="QRQ99491.1"/>
    <property type="molecule type" value="Genomic_DNA"/>
</dbReference>
<keyword evidence="2" id="KW-0695">RNA-directed DNA polymerase</keyword>
<accession>A0ABX7I0F4</accession>
<protein>
    <submittedName>
        <fullName evidence="2">RNA-directed DNA polymerase</fullName>
    </submittedName>
</protein>